<dbReference type="GO" id="GO:0030008">
    <property type="term" value="C:TRAPP complex"/>
    <property type="evidence" value="ECO:0007669"/>
    <property type="project" value="TreeGrafter"/>
</dbReference>
<comment type="caution">
    <text evidence="1">The sequence shown here is derived from an EMBL/GenBank/DDBJ whole genome shotgun (WGS) entry which is preliminary data.</text>
</comment>
<keyword evidence="2" id="KW-1185">Reference proteome</keyword>
<dbReference type="EMBL" id="SRLO01000234">
    <property type="protein sequence ID" value="TNN65489.1"/>
    <property type="molecule type" value="Genomic_DNA"/>
</dbReference>
<dbReference type="Proteomes" id="UP000314294">
    <property type="component" value="Unassembled WGS sequence"/>
</dbReference>
<dbReference type="PANTHER" id="PTHR21581">
    <property type="entry name" value="D-ALANYL-D-ALANINE CARBOXYPEPTIDASE"/>
    <property type="match status" value="1"/>
</dbReference>
<gene>
    <name evidence="1" type="primary">Trappc12_1</name>
    <name evidence="1" type="ORF">EYF80_024308</name>
</gene>
<evidence type="ECO:0000313" key="2">
    <source>
        <dbReference type="Proteomes" id="UP000314294"/>
    </source>
</evidence>
<dbReference type="GO" id="GO:0005794">
    <property type="term" value="C:Golgi apparatus"/>
    <property type="evidence" value="ECO:0007669"/>
    <property type="project" value="TreeGrafter"/>
</dbReference>
<dbReference type="AlphaFoldDB" id="A0A4Z2HHV1"/>
<dbReference type="OrthoDB" id="428342at2759"/>
<accession>A0A4Z2HHV1</accession>
<reference evidence="1 2" key="1">
    <citation type="submission" date="2019-03" db="EMBL/GenBank/DDBJ databases">
        <title>First draft genome of Liparis tanakae, snailfish: a comprehensive survey of snailfish specific genes.</title>
        <authorList>
            <person name="Kim W."/>
            <person name="Song I."/>
            <person name="Jeong J.-H."/>
            <person name="Kim D."/>
            <person name="Kim S."/>
            <person name="Ryu S."/>
            <person name="Song J.Y."/>
            <person name="Lee S.K."/>
        </authorList>
    </citation>
    <scope>NUCLEOTIDE SEQUENCE [LARGE SCALE GENOMIC DNA]</scope>
    <source>
        <tissue evidence="1">Muscle</tissue>
    </source>
</reference>
<name>A0A4Z2HHV1_9TELE</name>
<dbReference type="PANTHER" id="PTHR21581:SF6">
    <property type="entry name" value="TRAFFICKING PROTEIN PARTICLE COMPLEX SUBUNIT 12"/>
    <property type="match status" value="1"/>
</dbReference>
<organism evidence="1 2">
    <name type="scientific">Liparis tanakae</name>
    <name type="common">Tanaka's snailfish</name>
    <dbReference type="NCBI Taxonomy" id="230148"/>
    <lineage>
        <taxon>Eukaryota</taxon>
        <taxon>Metazoa</taxon>
        <taxon>Chordata</taxon>
        <taxon>Craniata</taxon>
        <taxon>Vertebrata</taxon>
        <taxon>Euteleostomi</taxon>
        <taxon>Actinopterygii</taxon>
        <taxon>Neopterygii</taxon>
        <taxon>Teleostei</taxon>
        <taxon>Neoteleostei</taxon>
        <taxon>Acanthomorphata</taxon>
        <taxon>Eupercaria</taxon>
        <taxon>Perciformes</taxon>
        <taxon>Cottioidei</taxon>
        <taxon>Cottales</taxon>
        <taxon>Liparidae</taxon>
        <taxon>Liparis</taxon>
    </lineage>
</organism>
<protein>
    <submittedName>
        <fullName evidence="1">Trafficking protein particle complex subunit 12</fullName>
    </submittedName>
</protein>
<evidence type="ECO:0000313" key="1">
    <source>
        <dbReference type="EMBL" id="TNN65489.1"/>
    </source>
</evidence>
<sequence>MSNSSKNWRAAVDLTGRLLTAHGQGYGKAGQPTTHTTDSLQLWFVRLALLTKLNLFQNAELESEMGPECFGPEEAGLRSSSASY</sequence>
<proteinExistence type="predicted"/>